<dbReference type="Proteomes" id="UP001500842">
    <property type="component" value="Unassembled WGS sequence"/>
</dbReference>
<evidence type="ECO:0000313" key="4">
    <source>
        <dbReference type="Proteomes" id="UP001500842"/>
    </source>
</evidence>
<evidence type="ECO:0000256" key="2">
    <source>
        <dbReference type="SAM" id="MobiDB-lite"/>
    </source>
</evidence>
<dbReference type="EMBL" id="BAAAOR010000029">
    <property type="protein sequence ID" value="GAA1532458.1"/>
    <property type="molecule type" value="Genomic_DNA"/>
</dbReference>
<dbReference type="Gene3D" id="1.10.12.10">
    <property type="entry name" value="Lyase 2-enoyl-coa Hydratase, Chain A, domain 2"/>
    <property type="match status" value="1"/>
</dbReference>
<evidence type="ECO:0000256" key="1">
    <source>
        <dbReference type="ARBA" id="ARBA00005254"/>
    </source>
</evidence>
<comment type="similarity">
    <text evidence="1">Belongs to the enoyl-CoA hydratase/isomerase family.</text>
</comment>
<name>A0ABN2B3K7_9ACTN</name>
<keyword evidence="4" id="KW-1185">Reference proteome</keyword>
<dbReference type="InterPro" id="IPR001753">
    <property type="entry name" value="Enoyl-CoA_hydra/iso"/>
</dbReference>
<dbReference type="CDD" id="cd06558">
    <property type="entry name" value="crotonase-like"/>
    <property type="match status" value="1"/>
</dbReference>
<reference evidence="3 4" key="1">
    <citation type="journal article" date="2019" name="Int. J. Syst. Evol. Microbiol.">
        <title>The Global Catalogue of Microorganisms (GCM) 10K type strain sequencing project: providing services to taxonomists for standard genome sequencing and annotation.</title>
        <authorList>
            <consortium name="The Broad Institute Genomics Platform"/>
            <consortium name="The Broad Institute Genome Sequencing Center for Infectious Disease"/>
            <person name="Wu L."/>
            <person name="Ma J."/>
        </authorList>
    </citation>
    <scope>NUCLEOTIDE SEQUENCE [LARGE SCALE GENOMIC DNA]</scope>
    <source>
        <strain evidence="3 4">JCM 14942</strain>
    </source>
</reference>
<dbReference type="Gene3D" id="3.90.226.10">
    <property type="entry name" value="2-enoyl-CoA Hydratase, Chain A, domain 1"/>
    <property type="match status" value="1"/>
</dbReference>
<dbReference type="PANTHER" id="PTHR43459:SF1">
    <property type="entry name" value="EG:BACN32G11.4 PROTEIN"/>
    <property type="match status" value="1"/>
</dbReference>
<dbReference type="Pfam" id="PF00378">
    <property type="entry name" value="ECH_1"/>
    <property type="match status" value="1"/>
</dbReference>
<gene>
    <name evidence="3" type="ORF">GCM10009788_39470</name>
</gene>
<dbReference type="InterPro" id="IPR014748">
    <property type="entry name" value="Enoyl-CoA_hydra_C"/>
</dbReference>
<feature type="region of interest" description="Disordered" evidence="2">
    <location>
        <begin position="1"/>
        <end position="27"/>
    </location>
</feature>
<dbReference type="SUPFAM" id="SSF52096">
    <property type="entry name" value="ClpP/crotonase"/>
    <property type="match status" value="1"/>
</dbReference>
<evidence type="ECO:0000313" key="3">
    <source>
        <dbReference type="EMBL" id="GAA1532458.1"/>
    </source>
</evidence>
<proteinExistence type="inferred from homology"/>
<sequence length="304" mass="31639">MVATGGELSEPSPNGATPPAPAADAATPRVATLLHDESSPGATVEMVLARQLGPLLHIELARPEKLNALSPAMGRQLRAIVESGAADPTVRGILLTGRGRGFCSGADISGPATTGPDGVVDASRHLDEIFHPLILTLREAGKPIVAGLRGPCVGIGLAIALACDLIVMSDTSYLMVPFVRIGLGLDGGLAAQVTDRVGLTRASELLMLGERLDSATALDWGLVNKVVPDDELDHVVTTLATTLAEGPTVALASIKQALLAASTPDFASHLALEARLQRETGRSEDYRLGREAFQDRSAVRFTGR</sequence>
<protein>
    <submittedName>
        <fullName evidence="3">Enoyl-CoA hydratase/isomerase</fullName>
    </submittedName>
</protein>
<accession>A0ABN2B3K7</accession>
<dbReference type="RefSeq" id="WP_181411074.1">
    <property type="nucleotide sequence ID" value="NZ_BAAAOR010000029.1"/>
</dbReference>
<dbReference type="InterPro" id="IPR029045">
    <property type="entry name" value="ClpP/crotonase-like_dom_sf"/>
</dbReference>
<organism evidence="3 4">
    <name type="scientific">Nocardioides humi</name>
    <dbReference type="NCBI Taxonomy" id="449461"/>
    <lineage>
        <taxon>Bacteria</taxon>
        <taxon>Bacillati</taxon>
        <taxon>Actinomycetota</taxon>
        <taxon>Actinomycetes</taxon>
        <taxon>Propionibacteriales</taxon>
        <taxon>Nocardioidaceae</taxon>
        <taxon>Nocardioides</taxon>
    </lineage>
</organism>
<dbReference type="PANTHER" id="PTHR43459">
    <property type="entry name" value="ENOYL-COA HYDRATASE"/>
    <property type="match status" value="1"/>
</dbReference>
<comment type="caution">
    <text evidence="3">The sequence shown here is derived from an EMBL/GenBank/DDBJ whole genome shotgun (WGS) entry which is preliminary data.</text>
</comment>